<evidence type="ECO:0000313" key="3">
    <source>
        <dbReference type="Proteomes" id="UP000023268"/>
    </source>
</evidence>
<dbReference type="eggNOG" id="ENOG502Z7HY">
    <property type="taxonomic scope" value="Bacteria"/>
</dbReference>
<dbReference type="STRING" id="1458275.AZ34_10495"/>
<dbReference type="EMBL" id="JEMG01000001">
    <property type="protein sequence ID" value="EYC51461.1"/>
    <property type="molecule type" value="Genomic_DNA"/>
</dbReference>
<dbReference type="NCBIfam" id="TIGR01551">
    <property type="entry name" value="major_capsid_P2"/>
    <property type="match status" value="1"/>
</dbReference>
<comment type="caution">
    <text evidence="2">The sequence shown here is derived from an EMBL/GenBank/DDBJ whole genome shotgun (WGS) entry which is preliminary data.</text>
</comment>
<dbReference type="OrthoDB" id="5464529at2"/>
<proteinExistence type="predicted"/>
<organism evidence="2 3">
    <name type="scientific">Hylemonella gracilis str. Niagara R</name>
    <dbReference type="NCBI Taxonomy" id="1458275"/>
    <lineage>
        <taxon>Bacteria</taxon>
        <taxon>Pseudomonadati</taxon>
        <taxon>Pseudomonadota</taxon>
        <taxon>Betaproteobacteria</taxon>
        <taxon>Burkholderiales</taxon>
        <taxon>Comamonadaceae</taxon>
        <taxon>Hylemonella</taxon>
    </lineage>
</organism>
<accession>A0A016XHZ7</accession>
<dbReference type="AlphaFoldDB" id="A0A016XHZ7"/>
<feature type="region of interest" description="Disordered" evidence="1">
    <location>
        <begin position="63"/>
        <end position="91"/>
    </location>
</feature>
<dbReference type="Pfam" id="PF05125">
    <property type="entry name" value="Phage_cap_P2"/>
    <property type="match status" value="1"/>
</dbReference>
<evidence type="ECO:0000313" key="2">
    <source>
        <dbReference type="EMBL" id="EYC51461.1"/>
    </source>
</evidence>
<gene>
    <name evidence="2" type="ORF">AZ34_10495</name>
</gene>
<dbReference type="RefSeq" id="WP_035607771.1">
    <property type="nucleotide sequence ID" value="NZ_JEMG01000001.1"/>
</dbReference>
<evidence type="ECO:0000256" key="1">
    <source>
        <dbReference type="SAM" id="MobiDB-lite"/>
    </source>
</evidence>
<name>A0A016XHZ7_9BURK</name>
<protein>
    <submittedName>
        <fullName evidence="2">Capsid protein</fullName>
    </submittedName>
</protein>
<dbReference type="InterPro" id="IPR006441">
    <property type="entry name" value="Phage_P2_GpN"/>
</dbReference>
<sequence>MRNDTRQKFTAYLERLAQLNGVASATQQFTAAPSTQQTLEAKLQESSEFLKLINMIGVDQQSGEKIHPDVSSPVAGRTNTDTDGVRQPRSMGAAQGQGYFCRQTDFDTGIKYATLDAWARFPDFQIRVRDAVLKRQALDRIMIGFNGRTAAATTNRQANPLLQDVNIGWLQKIRTDAPTHVMDGGAESENAIYVDEGGNADYDSLDQLVFDAHATLIAEWFQEDPQIVAIVGRSLMSDKLFPLASGANAPTEQLAAQVLRSQRRLGGLQAITAPFMPPDAVLITSLSNLSVYWQIGTRRRYIKDEPEKNRIANYESVNEDYVVEDYDRCALIENIVLGPVPAEEPEGGQ</sequence>
<dbReference type="Proteomes" id="UP000023268">
    <property type="component" value="Unassembled WGS sequence"/>
</dbReference>
<reference evidence="2 3" key="1">
    <citation type="submission" date="2014-02" db="EMBL/GenBank/DDBJ databases">
        <title>Draft Genome of Hylemonella gracilis isolated from the Niagara River.</title>
        <authorList>
            <person name="Pawlowski D.R."/>
            <person name="Koudelka G.B."/>
        </authorList>
    </citation>
    <scope>NUCLEOTIDE SEQUENCE [LARGE SCALE GENOMIC DNA]</scope>
    <source>
        <strain evidence="2 3">Niagara R</strain>
    </source>
</reference>